<feature type="signal peptide" evidence="2">
    <location>
        <begin position="1"/>
        <end position="16"/>
    </location>
</feature>
<evidence type="ECO:0000256" key="1">
    <source>
        <dbReference type="SAM" id="MobiDB-lite"/>
    </source>
</evidence>
<evidence type="ECO:0000313" key="4">
    <source>
        <dbReference type="Proteomes" id="UP000193642"/>
    </source>
</evidence>
<comment type="caution">
    <text evidence="3">The sequence shown here is derived from an EMBL/GenBank/DDBJ whole genome shotgun (WGS) entry which is preliminary data.</text>
</comment>
<evidence type="ECO:0000256" key="2">
    <source>
        <dbReference type="SAM" id="SignalP"/>
    </source>
</evidence>
<gene>
    <name evidence="3" type="ORF">BCR33DRAFT_762229</name>
</gene>
<name>A0A1Y2CX98_9FUNG</name>
<evidence type="ECO:0008006" key="5">
    <source>
        <dbReference type="Google" id="ProtNLM"/>
    </source>
</evidence>
<proteinExistence type="predicted"/>
<reference evidence="3 4" key="1">
    <citation type="submission" date="2016-07" db="EMBL/GenBank/DDBJ databases">
        <title>Pervasive Adenine N6-methylation of Active Genes in Fungi.</title>
        <authorList>
            <consortium name="DOE Joint Genome Institute"/>
            <person name="Mondo S.J."/>
            <person name="Dannebaum R.O."/>
            <person name="Kuo R.C."/>
            <person name="Labutti K."/>
            <person name="Haridas S."/>
            <person name="Kuo A."/>
            <person name="Salamov A."/>
            <person name="Ahrendt S.R."/>
            <person name="Lipzen A."/>
            <person name="Sullivan W."/>
            <person name="Andreopoulos W.B."/>
            <person name="Clum A."/>
            <person name="Lindquist E."/>
            <person name="Daum C."/>
            <person name="Ramamoorthy G.K."/>
            <person name="Gryganskyi A."/>
            <person name="Culley D."/>
            <person name="Magnuson J.K."/>
            <person name="James T.Y."/>
            <person name="O'Malley M.A."/>
            <person name="Stajich J.E."/>
            <person name="Spatafora J.W."/>
            <person name="Visel A."/>
            <person name="Grigoriev I.V."/>
        </authorList>
    </citation>
    <scope>NUCLEOTIDE SEQUENCE [LARGE SCALE GENOMIC DNA]</scope>
    <source>
        <strain evidence="3 4">JEL800</strain>
    </source>
</reference>
<dbReference type="AlphaFoldDB" id="A0A1Y2CX98"/>
<dbReference type="Proteomes" id="UP000193642">
    <property type="component" value="Unassembled WGS sequence"/>
</dbReference>
<dbReference type="OrthoDB" id="2115960at2759"/>
<keyword evidence="4" id="KW-1185">Reference proteome</keyword>
<organism evidence="3 4">
    <name type="scientific">Rhizoclosmatium globosum</name>
    <dbReference type="NCBI Taxonomy" id="329046"/>
    <lineage>
        <taxon>Eukaryota</taxon>
        <taxon>Fungi</taxon>
        <taxon>Fungi incertae sedis</taxon>
        <taxon>Chytridiomycota</taxon>
        <taxon>Chytridiomycota incertae sedis</taxon>
        <taxon>Chytridiomycetes</taxon>
        <taxon>Chytridiales</taxon>
        <taxon>Chytriomycetaceae</taxon>
        <taxon>Rhizoclosmatium</taxon>
    </lineage>
</organism>
<feature type="chain" id="PRO_5013186423" description="Glycoside hydrolase" evidence="2">
    <location>
        <begin position="17"/>
        <end position="334"/>
    </location>
</feature>
<feature type="compositionally biased region" description="Pro residues" evidence="1">
    <location>
        <begin position="58"/>
        <end position="75"/>
    </location>
</feature>
<dbReference type="EMBL" id="MCGO01000005">
    <property type="protein sequence ID" value="ORY51516.1"/>
    <property type="molecule type" value="Genomic_DNA"/>
</dbReference>
<keyword evidence="2" id="KW-0732">Signal</keyword>
<feature type="region of interest" description="Disordered" evidence="1">
    <location>
        <begin position="56"/>
        <end position="79"/>
    </location>
</feature>
<protein>
    <recommendedName>
        <fullName evidence="5">Glycoside hydrolase</fullName>
    </recommendedName>
</protein>
<accession>A0A1Y2CX98</accession>
<evidence type="ECO:0000313" key="3">
    <source>
        <dbReference type="EMBL" id="ORY51516.1"/>
    </source>
</evidence>
<sequence length="334" mass="35369">MFTSLLALLFASKVSSDTAEVPTVGIPQAGVAQNNSGVVASQANIPIITTTVVAQLPSPQPKPSPSPLPPPPPPTGFRYGGGTVLRQMVVQPIYWGQKGTSIEMIQEPLDLLYSEVVQSSYVQLAEYGIKSVTFTPSSFVITNSQPGYDDVLDVQALLRGLVEQGTIKPTTNSYYPVYLSTGSITYGNLNSCTDFCYYRNTIDIEDIAPSAHMLNYAVFPVFTGTCPACASISVIGNLFTNSAMALVSAATNPSATNPKVSGSGGLAPGYTDVQTGVSVGEYCSTVQQISKLEDVVTPAQRHFQLPPLWSQQLKACTVNFKTAVQPVGVVIGSQ</sequence>